<sequence length="863" mass="96762">MAPRQQDWTSWSPWYAWTLKRLCRFASESGGWFWASRVEVLFVEDPRHWEVVTKSGGLKAFCEYYPTRLRWTAGRQLGYEQVHLVKQEGGGYAGPREGAAVGSAPEDKKRVPRLAAEFAGGVPDRFEGAYVSKEEFQEAWVSFCEEKGESPGGVGRALFLLVRWHVLSRAGSNGFKIVRRTVANFKKRAPADSEGALEGQRPPLVAGEYASPVGPYWMPQQFSELLSLDVYAMQAAVENLLQESMGLVPKSVEWSNFREYQHALLWTEELQMKYDIAMYDLEEDSRLPYHGGLHEIFVPGLAEKRPSVLRGDKVLLTCKQGRFLGYAHTVLLDKIKVSFHESFQNRPPFTIHFDFNRTPLRVMHRAVDELQSSLMATTGISRSPKLKDDPRLNPEQRAFLTAASGKASGKNEPPLLLWGPPGTGKTTTLVNTVKAILDGQPSAKILVTAPSNSASDHICEMLSGRGVQQSEMLRLVAIMRDHRHFSDVVLNFTRTDSTTGCFKVPELNELQQHRVVVATCTCSAYIRSRMNQLSNCWFSHIFVDEAAQAMEAEAIVPLTLRQKTGRIFLAGDFKQLGPVVRSPAAIRFGLDVPLMERIVQSITTEHSRVFTLLDTYRAHPSILKLYNKTVYADVLRCKSPASSYDMEGWPECPRGEDGSCHPMIFHHCNGQESRSKDSPSWQNVEEGNAVKNYLMRLLAWDVEAKDIGIISPYHQQCQRLRNICLGENVDVEVGTTEVFQGREKRVIIISTVRSRDQEAIAGDIRFTLGFLANYKRTNVALSRARSMLIVVGNMELLSTDATWHNVIKLVKGLGCLRGPAFRLSHPVRGENSEWVGQANQAGPAGGARAGFDGAVDRPWRDNF</sequence>
<reference evidence="7" key="1">
    <citation type="submission" date="2021-01" db="EMBL/GenBank/DDBJ databases">
        <authorList>
            <person name="Corre E."/>
            <person name="Pelletier E."/>
            <person name="Niang G."/>
            <person name="Scheremetjew M."/>
            <person name="Finn R."/>
            <person name="Kale V."/>
            <person name="Holt S."/>
            <person name="Cochrane G."/>
            <person name="Meng A."/>
            <person name="Brown T."/>
            <person name="Cohen L."/>
        </authorList>
    </citation>
    <scope>NUCLEOTIDE SEQUENCE</scope>
    <source>
        <strain evidence="7">OF101</strain>
    </source>
</reference>
<dbReference type="InterPro" id="IPR041679">
    <property type="entry name" value="DNA2/NAM7-like_C"/>
</dbReference>
<dbReference type="PANTHER" id="PTHR10887:SF322">
    <property type="entry name" value="HELICASE MOV-10"/>
    <property type="match status" value="1"/>
</dbReference>
<evidence type="ECO:0000259" key="5">
    <source>
        <dbReference type="Pfam" id="PF13087"/>
    </source>
</evidence>
<feature type="domain" description="DNA2/NAM7 helicase helicase" evidence="4">
    <location>
        <begin position="510"/>
        <end position="582"/>
    </location>
</feature>
<accession>A0A7S1RDV7</accession>
<dbReference type="InterPro" id="IPR041677">
    <property type="entry name" value="DNA2/NAM7_AAA_11"/>
</dbReference>
<organism evidence="7">
    <name type="scientific">Alexandrium catenella</name>
    <name type="common">Red tide dinoflagellate</name>
    <name type="synonym">Gonyaulax catenella</name>
    <dbReference type="NCBI Taxonomy" id="2925"/>
    <lineage>
        <taxon>Eukaryota</taxon>
        <taxon>Sar</taxon>
        <taxon>Alveolata</taxon>
        <taxon>Dinophyceae</taxon>
        <taxon>Gonyaulacales</taxon>
        <taxon>Pyrocystaceae</taxon>
        <taxon>Alexandrium</taxon>
    </lineage>
</organism>
<comment type="catalytic activity">
    <reaction evidence="3">
        <text>ATP + H2O = ADP + phosphate + H(+)</text>
        <dbReference type="Rhea" id="RHEA:13065"/>
        <dbReference type="ChEBI" id="CHEBI:15377"/>
        <dbReference type="ChEBI" id="CHEBI:15378"/>
        <dbReference type="ChEBI" id="CHEBI:30616"/>
        <dbReference type="ChEBI" id="CHEBI:43474"/>
        <dbReference type="ChEBI" id="CHEBI:456216"/>
        <dbReference type="EC" id="3.6.4.13"/>
    </reaction>
</comment>
<dbReference type="Pfam" id="PF21634">
    <property type="entry name" value="MOV-10_beta-barrel"/>
    <property type="match status" value="1"/>
</dbReference>
<dbReference type="GO" id="GO:0043186">
    <property type="term" value="C:P granule"/>
    <property type="evidence" value="ECO:0007669"/>
    <property type="project" value="TreeGrafter"/>
</dbReference>
<comment type="similarity">
    <text evidence="1">Belongs to the DNA2/NAM7 helicase family. SDE3 subfamily.</text>
</comment>
<feature type="domain" description="DNA2/NAM7 helicase helicase" evidence="4">
    <location>
        <begin position="392"/>
        <end position="494"/>
    </location>
</feature>
<dbReference type="EC" id="3.6.4.13" evidence="2"/>
<evidence type="ECO:0000259" key="4">
    <source>
        <dbReference type="Pfam" id="PF13086"/>
    </source>
</evidence>
<dbReference type="GO" id="GO:0035194">
    <property type="term" value="P:regulatory ncRNA-mediated post-transcriptional gene silencing"/>
    <property type="evidence" value="ECO:0007669"/>
    <property type="project" value="TreeGrafter"/>
</dbReference>
<dbReference type="SUPFAM" id="SSF52540">
    <property type="entry name" value="P-loop containing nucleoside triphosphate hydrolases"/>
    <property type="match status" value="1"/>
</dbReference>
<feature type="domain" description="Helicase MOV-10-like beta-barrel" evidence="6">
    <location>
        <begin position="292"/>
        <end position="346"/>
    </location>
</feature>
<evidence type="ECO:0000256" key="3">
    <source>
        <dbReference type="ARBA" id="ARBA00047984"/>
    </source>
</evidence>
<proteinExistence type="inferred from homology"/>
<evidence type="ECO:0000256" key="2">
    <source>
        <dbReference type="ARBA" id="ARBA00012552"/>
    </source>
</evidence>
<name>A0A7S1RDV7_ALECA</name>
<gene>
    <name evidence="7" type="ORF">ACAT0790_LOCUS40730</name>
</gene>
<evidence type="ECO:0000313" key="7">
    <source>
        <dbReference type="EMBL" id="CAD9163964.1"/>
    </source>
</evidence>
<dbReference type="GO" id="GO:0005829">
    <property type="term" value="C:cytosol"/>
    <property type="evidence" value="ECO:0007669"/>
    <property type="project" value="TreeGrafter"/>
</dbReference>
<dbReference type="InterPro" id="IPR027417">
    <property type="entry name" value="P-loop_NTPase"/>
</dbReference>
<protein>
    <recommendedName>
        <fullName evidence="2">RNA helicase</fullName>
        <ecNumber evidence="2">3.6.4.13</ecNumber>
    </recommendedName>
</protein>
<dbReference type="AlphaFoldDB" id="A0A7S1RDV7"/>
<dbReference type="Pfam" id="PF13086">
    <property type="entry name" value="AAA_11"/>
    <property type="match status" value="2"/>
</dbReference>
<dbReference type="CDD" id="cd18808">
    <property type="entry name" value="SF1_C_Upf1"/>
    <property type="match status" value="1"/>
</dbReference>
<dbReference type="EMBL" id="HBGE01067943">
    <property type="protein sequence ID" value="CAD9163964.1"/>
    <property type="molecule type" value="Transcribed_RNA"/>
</dbReference>
<dbReference type="PANTHER" id="PTHR10887">
    <property type="entry name" value="DNA2/NAM7 HELICASE FAMILY"/>
    <property type="match status" value="1"/>
</dbReference>
<dbReference type="Gene3D" id="3.40.50.300">
    <property type="entry name" value="P-loop containing nucleotide triphosphate hydrolases"/>
    <property type="match status" value="2"/>
</dbReference>
<evidence type="ECO:0000259" key="6">
    <source>
        <dbReference type="Pfam" id="PF21634"/>
    </source>
</evidence>
<feature type="domain" description="DNA2/NAM7 helicase-like C-terminal" evidence="5">
    <location>
        <begin position="591"/>
        <end position="794"/>
    </location>
</feature>
<dbReference type="InterPro" id="IPR047187">
    <property type="entry name" value="SF1_C_Upf1"/>
</dbReference>
<dbReference type="GO" id="GO:0003724">
    <property type="term" value="F:RNA helicase activity"/>
    <property type="evidence" value="ECO:0007669"/>
    <property type="project" value="UniProtKB-EC"/>
</dbReference>
<dbReference type="InterPro" id="IPR049080">
    <property type="entry name" value="MOV-10-like_beta-barrel"/>
</dbReference>
<dbReference type="InterPro" id="IPR045055">
    <property type="entry name" value="DNA2/NAM7-like"/>
</dbReference>
<dbReference type="Pfam" id="PF13087">
    <property type="entry name" value="AAA_12"/>
    <property type="match status" value="1"/>
</dbReference>
<evidence type="ECO:0000256" key="1">
    <source>
        <dbReference type="ARBA" id="ARBA00005601"/>
    </source>
</evidence>